<dbReference type="InterPro" id="IPR000489">
    <property type="entry name" value="Pterin-binding_dom"/>
</dbReference>
<dbReference type="CDD" id="cd00739">
    <property type="entry name" value="DHPS"/>
    <property type="match status" value="1"/>
</dbReference>
<keyword evidence="8 9" id="KW-0289">Folate biosynthesis</keyword>
<dbReference type="InterPro" id="IPR011005">
    <property type="entry name" value="Dihydropteroate_synth-like_sf"/>
</dbReference>
<feature type="domain" description="Pterin-binding" evidence="10">
    <location>
        <begin position="15"/>
        <end position="267"/>
    </location>
</feature>
<dbReference type="Pfam" id="PF00809">
    <property type="entry name" value="Pterin_bind"/>
    <property type="match status" value="1"/>
</dbReference>
<dbReference type="GO" id="GO:0005829">
    <property type="term" value="C:cytosol"/>
    <property type="evidence" value="ECO:0007669"/>
    <property type="project" value="TreeGrafter"/>
</dbReference>
<keyword evidence="6 9" id="KW-0479">Metal-binding</keyword>
<evidence type="ECO:0000256" key="8">
    <source>
        <dbReference type="ARBA" id="ARBA00022909"/>
    </source>
</evidence>
<dbReference type="AlphaFoldDB" id="A0A317MR39"/>
<dbReference type="UniPathway" id="UPA00077">
    <property type="reaction ID" value="UER00156"/>
</dbReference>
<dbReference type="Gene3D" id="3.20.20.20">
    <property type="entry name" value="Dihydropteroate synthase-like"/>
    <property type="match status" value="1"/>
</dbReference>
<dbReference type="GO" id="GO:0046872">
    <property type="term" value="F:metal ion binding"/>
    <property type="evidence" value="ECO:0007669"/>
    <property type="project" value="UniProtKB-KW"/>
</dbReference>
<reference evidence="11 12" key="1">
    <citation type="submission" date="2018-05" db="EMBL/GenBank/DDBJ databases">
        <title>Genomic Encyclopedia of Type Strains, Phase IV (KMG-IV): sequencing the most valuable type-strain genomes for metagenomic binning, comparative biology and taxonomic classification.</title>
        <authorList>
            <person name="Goeker M."/>
        </authorList>
    </citation>
    <scope>NUCLEOTIDE SEQUENCE [LARGE SCALE GENOMIC DNA]</scope>
    <source>
        <strain evidence="11 12">DSM 23606</strain>
    </source>
</reference>
<name>A0A317MR39_9GAMM</name>
<keyword evidence="12" id="KW-1185">Reference proteome</keyword>
<dbReference type="EC" id="2.5.1.15" evidence="4 9"/>
<evidence type="ECO:0000259" key="10">
    <source>
        <dbReference type="PROSITE" id="PS50972"/>
    </source>
</evidence>
<dbReference type="PROSITE" id="PS00793">
    <property type="entry name" value="DHPS_2"/>
    <property type="match status" value="1"/>
</dbReference>
<dbReference type="OrthoDB" id="9811744at2"/>
<protein>
    <recommendedName>
        <fullName evidence="4 9">Dihydropteroate synthase</fullName>
        <shortName evidence="9">DHPS</shortName>
        <ecNumber evidence="4 9">2.5.1.15</ecNumber>
    </recommendedName>
    <alternativeName>
        <fullName evidence="9">Dihydropteroate pyrophosphorylase</fullName>
    </alternativeName>
</protein>
<comment type="function">
    <text evidence="9">Catalyzes the condensation of para-aminobenzoate (pABA) with 6-hydroxymethyl-7,8-dihydropterin diphosphate (DHPt-PP) to form 7,8-dihydropteroate (H2Pte), the immediate precursor of folate derivatives.</text>
</comment>
<evidence type="ECO:0000256" key="3">
    <source>
        <dbReference type="ARBA" id="ARBA00004763"/>
    </source>
</evidence>
<evidence type="ECO:0000256" key="6">
    <source>
        <dbReference type="ARBA" id="ARBA00022723"/>
    </source>
</evidence>
<keyword evidence="5 9" id="KW-0808">Transferase</keyword>
<comment type="caution">
    <text evidence="11">The sequence shown here is derived from an EMBL/GenBank/DDBJ whole genome shotgun (WGS) entry which is preliminary data.</text>
</comment>
<evidence type="ECO:0000256" key="1">
    <source>
        <dbReference type="ARBA" id="ARBA00000012"/>
    </source>
</evidence>
<dbReference type="GO" id="GO:0046656">
    <property type="term" value="P:folic acid biosynthetic process"/>
    <property type="evidence" value="ECO:0007669"/>
    <property type="project" value="UniProtKB-KW"/>
</dbReference>
<dbReference type="InterPro" id="IPR045031">
    <property type="entry name" value="DHP_synth-like"/>
</dbReference>
<evidence type="ECO:0000256" key="4">
    <source>
        <dbReference type="ARBA" id="ARBA00012458"/>
    </source>
</evidence>
<dbReference type="GO" id="GO:0004156">
    <property type="term" value="F:dihydropteroate synthase activity"/>
    <property type="evidence" value="ECO:0007669"/>
    <property type="project" value="UniProtKB-EC"/>
</dbReference>
<dbReference type="PROSITE" id="PS50972">
    <property type="entry name" value="PTERIN_BINDING"/>
    <property type="match status" value="1"/>
</dbReference>
<dbReference type="SUPFAM" id="SSF51717">
    <property type="entry name" value="Dihydropteroate synthetase-like"/>
    <property type="match status" value="1"/>
</dbReference>
<comment type="cofactor">
    <cofactor evidence="2 9">
        <name>Mg(2+)</name>
        <dbReference type="ChEBI" id="CHEBI:18420"/>
    </cofactor>
</comment>
<dbReference type="PROSITE" id="PS00792">
    <property type="entry name" value="DHPS_1"/>
    <property type="match status" value="1"/>
</dbReference>
<evidence type="ECO:0000313" key="12">
    <source>
        <dbReference type="Proteomes" id="UP000246569"/>
    </source>
</evidence>
<comment type="catalytic activity">
    <reaction evidence="1">
        <text>(7,8-dihydropterin-6-yl)methyl diphosphate + 4-aminobenzoate = 7,8-dihydropteroate + diphosphate</text>
        <dbReference type="Rhea" id="RHEA:19949"/>
        <dbReference type="ChEBI" id="CHEBI:17836"/>
        <dbReference type="ChEBI" id="CHEBI:17839"/>
        <dbReference type="ChEBI" id="CHEBI:33019"/>
        <dbReference type="ChEBI" id="CHEBI:72950"/>
        <dbReference type="EC" id="2.5.1.15"/>
    </reaction>
</comment>
<evidence type="ECO:0000313" key="11">
    <source>
        <dbReference type="EMBL" id="PWV59239.1"/>
    </source>
</evidence>
<dbReference type="EMBL" id="QGTJ01000011">
    <property type="protein sequence ID" value="PWV59239.1"/>
    <property type="molecule type" value="Genomic_DNA"/>
</dbReference>
<evidence type="ECO:0000256" key="9">
    <source>
        <dbReference type="RuleBase" id="RU361205"/>
    </source>
</evidence>
<comment type="similarity">
    <text evidence="9">Belongs to the DHPS family.</text>
</comment>
<organism evidence="11 12">
    <name type="scientific">Plasticicumulans acidivorans</name>
    <dbReference type="NCBI Taxonomy" id="886464"/>
    <lineage>
        <taxon>Bacteria</taxon>
        <taxon>Pseudomonadati</taxon>
        <taxon>Pseudomonadota</taxon>
        <taxon>Gammaproteobacteria</taxon>
        <taxon>Candidatus Competibacteraceae</taxon>
        <taxon>Plasticicumulans</taxon>
    </lineage>
</organism>
<dbReference type="NCBIfam" id="TIGR01496">
    <property type="entry name" value="DHPS"/>
    <property type="match status" value="1"/>
</dbReference>
<evidence type="ECO:0000256" key="7">
    <source>
        <dbReference type="ARBA" id="ARBA00022842"/>
    </source>
</evidence>
<comment type="pathway">
    <text evidence="3 9">Cofactor biosynthesis; tetrahydrofolate biosynthesis; 7,8-dihydrofolate from 2-amino-4-hydroxy-6-hydroxymethyl-7,8-dihydropteridine diphosphate and 4-aminobenzoate: step 1/2.</text>
</comment>
<dbReference type="RefSeq" id="WP_110019648.1">
    <property type="nucleotide sequence ID" value="NZ_QGTJ01000011.1"/>
</dbReference>
<keyword evidence="7 9" id="KW-0460">Magnesium</keyword>
<dbReference type="Proteomes" id="UP000246569">
    <property type="component" value="Unassembled WGS sequence"/>
</dbReference>
<dbReference type="PANTHER" id="PTHR20941:SF1">
    <property type="entry name" value="FOLIC ACID SYNTHESIS PROTEIN FOL1"/>
    <property type="match status" value="1"/>
</dbReference>
<accession>A0A317MR39</accession>
<gene>
    <name evidence="11" type="ORF">C7443_1114</name>
</gene>
<dbReference type="GO" id="GO:0046654">
    <property type="term" value="P:tetrahydrofolate biosynthetic process"/>
    <property type="evidence" value="ECO:0007669"/>
    <property type="project" value="UniProtKB-UniPathway"/>
</dbReference>
<sequence>MRLACGDKALDLSGAVVMGVLNVTPDSFSDGGSYLDPERALDRALEMVEEGAAIIDLGGESTRPGAPEVSAVDEVRRVIPVLERLVSKMPVPISVDTSKPVVMKAALIAGAGMINDICALSEPGALHELAGSNAAVCLMHMQGRPRDMQLSPCYEDVVTDVCRYLESRVCECIAQGISREQIVLDPGFGFGKSVENNYSLLKHLSVFVDLGMPVLAGMSRKSMIGAVLNVPVVERMVGSVAAALLAVQAGAKIVRVHDVLPTVQALKVWETVQRAG</sequence>
<evidence type="ECO:0000256" key="2">
    <source>
        <dbReference type="ARBA" id="ARBA00001946"/>
    </source>
</evidence>
<proteinExistence type="inferred from homology"/>
<dbReference type="InterPro" id="IPR006390">
    <property type="entry name" value="DHP_synth_dom"/>
</dbReference>
<dbReference type="PANTHER" id="PTHR20941">
    <property type="entry name" value="FOLATE SYNTHESIS PROTEINS"/>
    <property type="match status" value="1"/>
</dbReference>
<evidence type="ECO:0000256" key="5">
    <source>
        <dbReference type="ARBA" id="ARBA00022679"/>
    </source>
</evidence>